<organism evidence="6 7">
    <name type="scientific">Bradyrhizobium septentrionale</name>
    <dbReference type="NCBI Taxonomy" id="1404411"/>
    <lineage>
        <taxon>Bacteria</taxon>
        <taxon>Pseudomonadati</taxon>
        <taxon>Pseudomonadota</taxon>
        <taxon>Alphaproteobacteria</taxon>
        <taxon>Hyphomicrobiales</taxon>
        <taxon>Nitrobacteraceae</taxon>
        <taxon>Bradyrhizobium</taxon>
    </lineage>
</organism>
<dbReference type="Proteomes" id="UP001432046">
    <property type="component" value="Chromosome"/>
</dbReference>
<dbReference type="PANTHER" id="PTHR30146:SF33">
    <property type="entry name" value="TRANSCRIPTIONAL REGULATOR"/>
    <property type="match status" value="1"/>
</dbReference>
<proteinExistence type="predicted"/>
<evidence type="ECO:0000256" key="4">
    <source>
        <dbReference type="SAM" id="MobiDB-lite"/>
    </source>
</evidence>
<evidence type="ECO:0000256" key="2">
    <source>
        <dbReference type="ARBA" id="ARBA00023125"/>
    </source>
</evidence>
<keyword evidence="1" id="KW-0805">Transcription regulation</keyword>
<evidence type="ECO:0000313" key="7">
    <source>
        <dbReference type="Proteomes" id="UP001432046"/>
    </source>
</evidence>
<dbReference type="InterPro" id="IPR046335">
    <property type="entry name" value="LacI/GalR-like_sensor"/>
</dbReference>
<name>A0ABZ2P198_9BRAD</name>
<dbReference type="RefSeq" id="WP_210292819.1">
    <property type="nucleotide sequence ID" value="NZ_CP147711.1"/>
</dbReference>
<keyword evidence="2" id="KW-0238">DNA-binding</keyword>
<evidence type="ECO:0000256" key="3">
    <source>
        <dbReference type="ARBA" id="ARBA00023163"/>
    </source>
</evidence>
<evidence type="ECO:0000259" key="5">
    <source>
        <dbReference type="Pfam" id="PF13377"/>
    </source>
</evidence>
<keyword evidence="7" id="KW-1185">Reference proteome</keyword>
<feature type="region of interest" description="Disordered" evidence="4">
    <location>
        <begin position="1"/>
        <end position="20"/>
    </location>
</feature>
<reference evidence="6" key="2">
    <citation type="submission" date="2024-03" db="EMBL/GenBank/DDBJ databases">
        <authorList>
            <person name="Bromfield E.S.P."/>
            <person name="Cloutier S."/>
        </authorList>
    </citation>
    <scope>NUCLEOTIDE SEQUENCE</scope>
    <source>
        <strain evidence="6">5S5</strain>
    </source>
</reference>
<accession>A0ABZ2P198</accession>
<feature type="domain" description="Transcriptional regulator LacI/GalR-like sensor" evidence="5">
    <location>
        <begin position="2"/>
        <end position="132"/>
    </location>
</feature>
<gene>
    <name evidence="6" type="ORF">WDK88_05160</name>
</gene>
<sequence length="133" mass="13986">MAMSQLGLKPRLAATTKPPATMSDGAAGLSTILSQWPDSDLVICVSDPLAFGVIMTCRTRGIAVPSMLAVAGFGDFEVARISDPSITTVSIDAQQIGRCTAQAVLSAVLQPQPPKKSRRSAVIPFRITMRESA</sequence>
<protein>
    <submittedName>
        <fullName evidence="6">Substrate-binding domain-containing protein</fullName>
    </submittedName>
</protein>
<dbReference type="SUPFAM" id="SSF53822">
    <property type="entry name" value="Periplasmic binding protein-like I"/>
    <property type="match status" value="1"/>
</dbReference>
<reference evidence="6" key="1">
    <citation type="journal article" date="2021" name="Int. J. Syst. Evol. Microbiol.">
        <title>Bradyrhizobium septentrionale sp. nov. (sv. septentrionale) and Bradyrhizobium quebecense sp. nov. (sv. septentrionale) associated with legumes native to Canada possess rearranged symbiosis genes and numerous insertion sequences.</title>
        <authorList>
            <person name="Bromfield E.S.P."/>
            <person name="Cloutier S."/>
        </authorList>
    </citation>
    <scope>NUCLEOTIDE SEQUENCE</scope>
    <source>
        <strain evidence="6">5S5</strain>
    </source>
</reference>
<evidence type="ECO:0000313" key="6">
    <source>
        <dbReference type="EMBL" id="WXC81031.1"/>
    </source>
</evidence>
<dbReference type="InterPro" id="IPR028082">
    <property type="entry name" value="Peripla_BP_I"/>
</dbReference>
<keyword evidence="3" id="KW-0804">Transcription</keyword>
<dbReference type="Gene3D" id="3.40.50.2300">
    <property type="match status" value="1"/>
</dbReference>
<dbReference type="EMBL" id="CP147711">
    <property type="protein sequence ID" value="WXC81031.1"/>
    <property type="molecule type" value="Genomic_DNA"/>
</dbReference>
<dbReference type="PANTHER" id="PTHR30146">
    <property type="entry name" value="LACI-RELATED TRANSCRIPTIONAL REPRESSOR"/>
    <property type="match status" value="1"/>
</dbReference>
<dbReference type="Pfam" id="PF13377">
    <property type="entry name" value="Peripla_BP_3"/>
    <property type="match status" value="1"/>
</dbReference>
<evidence type="ECO:0000256" key="1">
    <source>
        <dbReference type="ARBA" id="ARBA00023015"/>
    </source>
</evidence>